<feature type="signal peptide" evidence="1">
    <location>
        <begin position="1"/>
        <end position="19"/>
    </location>
</feature>
<dbReference type="InterPro" id="IPR025886">
    <property type="entry name" value="PP2-like"/>
</dbReference>
<dbReference type="PANTHER" id="PTHR31960:SF3">
    <property type="entry name" value="F-BOX PROTEIN PP2-A13"/>
    <property type="match status" value="1"/>
</dbReference>
<dbReference type="Pfam" id="PF14299">
    <property type="entry name" value="PP2"/>
    <property type="match status" value="1"/>
</dbReference>
<gene>
    <name evidence="3" type="primary">PP2A13</name>
    <name evidence="3" type="ORF">SDJN03_10345</name>
</gene>
<accession>A0AAV6NI28</accession>
<reference evidence="3 4" key="1">
    <citation type="journal article" date="2021" name="Hortic Res">
        <title>The domestication of Cucurbita argyrosperma as revealed by the genome of its wild relative.</title>
        <authorList>
            <person name="Barrera-Redondo J."/>
            <person name="Sanchez-de la Vega G."/>
            <person name="Aguirre-Liguori J.A."/>
            <person name="Castellanos-Morales G."/>
            <person name="Gutierrez-Guerrero Y.T."/>
            <person name="Aguirre-Dugua X."/>
            <person name="Aguirre-Planter E."/>
            <person name="Tenaillon M.I."/>
            <person name="Lira-Saade R."/>
            <person name="Eguiarte L.E."/>
        </authorList>
    </citation>
    <scope>NUCLEOTIDE SEQUENCE [LARGE SCALE GENOMIC DNA]</scope>
    <source>
        <strain evidence="3">JBR-2021</strain>
    </source>
</reference>
<feature type="chain" id="PRO_5043798245" evidence="1">
    <location>
        <begin position="20"/>
        <end position="345"/>
    </location>
</feature>
<protein>
    <submittedName>
        <fullName evidence="3">F-box protein PP2-A13</fullName>
    </submittedName>
</protein>
<dbReference type="PROSITE" id="PS50181">
    <property type="entry name" value="FBOX"/>
    <property type="match status" value="1"/>
</dbReference>
<dbReference type="Proteomes" id="UP000685013">
    <property type="component" value="Chromosome 6"/>
</dbReference>
<dbReference type="PANTHER" id="PTHR31960">
    <property type="entry name" value="F-BOX PROTEIN PP2-A15"/>
    <property type="match status" value="1"/>
</dbReference>
<evidence type="ECO:0000313" key="4">
    <source>
        <dbReference type="Proteomes" id="UP000685013"/>
    </source>
</evidence>
<sequence>MSLGLVLFLPLNLVVKIFRFSGRNCPLFMSGLEDMPENCVALVLMHMDPPEICKLAGVNRLFRDAASADFVWESKLPSNYQFLIDKALEFEEKDKAMMNLRKKDVYSRLCKRNPLNGVSKEFWLDKRTGGLSMAISWKALTITGIGDRRYWNHISTDESRFQSIAYLQQTWWFEVKGELKFQFPEGRYAVFFRLHLGKPSKRLGRRICLMDQVHGWDVKPVRFQLTTSDNQHTESRCFLGSPGNWVNYHVGDFTIESGSSSSSNMMKLKFALTQIDCTHTKGGLCLDSVLIQPKDFVAKNNSLMGLSRPALRVSEPPSSRSVNREVGHSLVGAMLGFSNFQTCFV</sequence>
<dbReference type="Pfam" id="PF00646">
    <property type="entry name" value="F-box"/>
    <property type="match status" value="1"/>
</dbReference>
<dbReference type="EMBL" id="JAGKQH010000006">
    <property type="protein sequence ID" value="KAG6597165.1"/>
    <property type="molecule type" value="Genomic_DNA"/>
</dbReference>
<keyword evidence="4" id="KW-1185">Reference proteome</keyword>
<name>A0AAV6NI28_9ROSI</name>
<feature type="domain" description="F-box" evidence="2">
    <location>
        <begin position="29"/>
        <end position="75"/>
    </location>
</feature>
<dbReference type="SMART" id="SM00256">
    <property type="entry name" value="FBOX"/>
    <property type="match status" value="1"/>
</dbReference>
<evidence type="ECO:0000259" key="2">
    <source>
        <dbReference type="PROSITE" id="PS50181"/>
    </source>
</evidence>
<dbReference type="InterPro" id="IPR001810">
    <property type="entry name" value="F-box_dom"/>
</dbReference>
<feature type="non-terminal residue" evidence="3">
    <location>
        <position position="1"/>
    </location>
</feature>
<organism evidence="3 4">
    <name type="scientific">Cucurbita argyrosperma subsp. sororia</name>
    <dbReference type="NCBI Taxonomy" id="37648"/>
    <lineage>
        <taxon>Eukaryota</taxon>
        <taxon>Viridiplantae</taxon>
        <taxon>Streptophyta</taxon>
        <taxon>Embryophyta</taxon>
        <taxon>Tracheophyta</taxon>
        <taxon>Spermatophyta</taxon>
        <taxon>Magnoliopsida</taxon>
        <taxon>eudicotyledons</taxon>
        <taxon>Gunneridae</taxon>
        <taxon>Pentapetalae</taxon>
        <taxon>rosids</taxon>
        <taxon>fabids</taxon>
        <taxon>Cucurbitales</taxon>
        <taxon>Cucurbitaceae</taxon>
        <taxon>Cucurbiteae</taxon>
        <taxon>Cucurbita</taxon>
    </lineage>
</organism>
<comment type="caution">
    <text evidence="3">The sequence shown here is derived from an EMBL/GenBank/DDBJ whole genome shotgun (WGS) entry which is preliminary data.</text>
</comment>
<evidence type="ECO:0000313" key="3">
    <source>
        <dbReference type="EMBL" id="KAG6597165.1"/>
    </source>
</evidence>
<evidence type="ECO:0000256" key="1">
    <source>
        <dbReference type="SAM" id="SignalP"/>
    </source>
</evidence>
<dbReference type="AlphaFoldDB" id="A0AAV6NI28"/>
<keyword evidence="1" id="KW-0732">Signal</keyword>
<proteinExistence type="predicted"/>
<dbReference type="CDD" id="cd22162">
    <property type="entry name" value="F-box_AtSKIP3-like"/>
    <property type="match status" value="1"/>
</dbReference>